<reference evidence="2" key="2">
    <citation type="journal article" date="2017" name="Nat. Plants">
        <title>The Aegilops tauschii genome reveals multiple impacts of transposons.</title>
        <authorList>
            <person name="Zhao G."/>
            <person name="Zou C."/>
            <person name="Li K."/>
            <person name="Wang K."/>
            <person name="Li T."/>
            <person name="Gao L."/>
            <person name="Zhang X."/>
            <person name="Wang H."/>
            <person name="Yang Z."/>
            <person name="Liu X."/>
            <person name="Jiang W."/>
            <person name="Mao L."/>
            <person name="Kong X."/>
            <person name="Jiao Y."/>
            <person name="Jia J."/>
        </authorList>
    </citation>
    <scope>NUCLEOTIDE SEQUENCE [LARGE SCALE GENOMIC DNA]</scope>
    <source>
        <strain evidence="2">cv. AL8/78</strain>
    </source>
</reference>
<sequence>EVMKSTRTQLERELVLEDVLAVKDLPSYTMLDK</sequence>
<reference evidence="1" key="4">
    <citation type="submission" date="2019-03" db="UniProtKB">
        <authorList>
            <consortium name="EnsemblPlants"/>
        </authorList>
    </citation>
    <scope>IDENTIFICATION</scope>
</reference>
<reference evidence="1" key="5">
    <citation type="journal article" date="2021" name="G3 (Bethesda)">
        <title>Aegilops tauschii genome assembly Aet v5.0 features greater sequence contiguity and improved annotation.</title>
        <authorList>
            <person name="Wang L."/>
            <person name="Zhu T."/>
            <person name="Rodriguez J.C."/>
            <person name="Deal K.R."/>
            <person name="Dubcovsky J."/>
            <person name="McGuire P.E."/>
            <person name="Lux T."/>
            <person name="Spannagl M."/>
            <person name="Mayer K.F.X."/>
            <person name="Baldrich P."/>
            <person name="Meyers B.C."/>
            <person name="Huo N."/>
            <person name="Gu Y.Q."/>
            <person name="Zhou H."/>
            <person name="Devos K.M."/>
            <person name="Bennetzen J.L."/>
            <person name="Unver T."/>
            <person name="Budak H."/>
            <person name="Gulick P.J."/>
            <person name="Galiba G."/>
            <person name="Kalapos B."/>
            <person name="Nelson D.R."/>
            <person name="Li P."/>
            <person name="You F.M."/>
            <person name="Luo M.C."/>
            <person name="Dvorak J."/>
        </authorList>
    </citation>
    <scope>NUCLEOTIDE SEQUENCE [LARGE SCALE GENOMIC DNA]</scope>
    <source>
        <strain evidence="1">cv. AL8/78</strain>
    </source>
</reference>
<name>A0A453I712_AEGTS</name>
<dbReference type="AlphaFoldDB" id="A0A453I712"/>
<organism evidence="1 2">
    <name type="scientific">Aegilops tauschii subsp. strangulata</name>
    <name type="common">Goatgrass</name>
    <dbReference type="NCBI Taxonomy" id="200361"/>
    <lineage>
        <taxon>Eukaryota</taxon>
        <taxon>Viridiplantae</taxon>
        <taxon>Streptophyta</taxon>
        <taxon>Embryophyta</taxon>
        <taxon>Tracheophyta</taxon>
        <taxon>Spermatophyta</taxon>
        <taxon>Magnoliopsida</taxon>
        <taxon>Liliopsida</taxon>
        <taxon>Poales</taxon>
        <taxon>Poaceae</taxon>
        <taxon>BOP clade</taxon>
        <taxon>Pooideae</taxon>
        <taxon>Triticodae</taxon>
        <taxon>Triticeae</taxon>
        <taxon>Triticinae</taxon>
        <taxon>Aegilops</taxon>
    </lineage>
</organism>
<accession>A0A453I712</accession>
<evidence type="ECO:0000313" key="1">
    <source>
        <dbReference type="EnsemblPlants" id="AET4Gv20463600.1"/>
    </source>
</evidence>
<dbReference type="Proteomes" id="UP000015105">
    <property type="component" value="Chromosome 4D"/>
</dbReference>
<proteinExistence type="predicted"/>
<keyword evidence="2" id="KW-1185">Reference proteome</keyword>
<reference evidence="2" key="1">
    <citation type="journal article" date="2014" name="Science">
        <title>Ancient hybridizations among the ancestral genomes of bread wheat.</title>
        <authorList>
            <consortium name="International Wheat Genome Sequencing Consortium,"/>
            <person name="Marcussen T."/>
            <person name="Sandve S.R."/>
            <person name="Heier L."/>
            <person name="Spannagl M."/>
            <person name="Pfeifer M."/>
            <person name="Jakobsen K.S."/>
            <person name="Wulff B.B."/>
            <person name="Steuernagel B."/>
            <person name="Mayer K.F."/>
            <person name="Olsen O.A."/>
        </authorList>
    </citation>
    <scope>NUCLEOTIDE SEQUENCE [LARGE SCALE GENOMIC DNA]</scope>
    <source>
        <strain evidence="2">cv. AL8/78</strain>
    </source>
</reference>
<dbReference type="EnsemblPlants" id="AET4Gv20463600.1">
    <property type="protein sequence ID" value="AET4Gv20463600.1"/>
    <property type="gene ID" value="AET4Gv20463600"/>
</dbReference>
<protein>
    <submittedName>
        <fullName evidence="1">Uncharacterized protein</fullName>
    </submittedName>
</protein>
<reference evidence="1" key="3">
    <citation type="journal article" date="2017" name="Nature">
        <title>Genome sequence of the progenitor of the wheat D genome Aegilops tauschii.</title>
        <authorList>
            <person name="Luo M.C."/>
            <person name="Gu Y.Q."/>
            <person name="Puiu D."/>
            <person name="Wang H."/>
            <person name="Twardziok S.O."/>
            <person name="Deal K.R."/>
            <person name="Huo N."/>
            <person name="Zhu T."/>
            <person name="Wang L."/>
            <person name="Wang Y."/>
            <person name="McGuire P.E."/>
            <person name="Liu S."/>
            <person name="Long H."/>
            <person name="Ramasamy R.K."/>
            <person name="Rodriguez J.C."/>
            <person name="Van S.L."/>
            <person name="Yuan L."/>
            <person name="Wang Z."/>
            <person name="Xia Z."/>
            <person name="Xiao L."/>
            <person name="Anderson O.D."/>
            <person name="Ouyang S."/>
            <person name="Liang Y."/>
            <person name="Zimin A.V."/>
            <person name="Pertea G."/>
            <person name="Qi P."/>
            <person name="Bennetzen J.L."/>
            <person name="Dai X."/>
            <person name="Dawson M.W."/>
            <person name="Muller H.G."/>
            <person name="Kugler K."/>
            <person name="Rivarola-Duarte L."/>
            <person name="Spannagl M."/>
            <person name="Mayer K.F.X."/>
            <person name="Lu F.H."/>
            <person name="Bevan M.W."/>
            <person name="Leroy P."/>
            <person name="Li P."/>
            <person name="You F.M."/>
            <person name="Sun Q."/>
            <person name="Liu Z."/>
            <person name="Lyons E."/>
            <person name="Wicker T."/>
            <person name="Salzberg S.L."/>
            <person name="Devos K.M."/>
            <person name="Dvorak J."/>
        </authorList>
    </citation>
    <scope>NUCLEOTIDE SEQUENCE [LARGE SCALE GENOMIC DNA]</scope>
    <source>
        <strain evidence="1">cv. AL8/78</strain>
    </source>
</reference>
<evidence type="ECO:0000313" key="2">
    <source>
        <dbReference type="Proteomes" id="UP000015105"/>
    </source>
</evidence>
<dbReference type="Gramene" id="AET4Gv20463600.1">
    <property type="protein sequence ID" value="AET4Gv20463600.1"/>
    <property type="gene ID" value="AET4Gv20463600"/>
</dbReference>